<accession>A0AB34H7J4</accession>
<evidence type="ECO:0000313" key="2">
    <source>
        <dbReference type="EMBL" id="KAJ8786890.1"/>
    </source>
</evidence>
<feature type="region of interest" description="Disordered" evidence="1">
    <location>
        <begin position="1"/>
        <end position="89"/>
    </location>
</feature>
<keyword evidence="3" id="KW-1185">Reference proteome</keyword>
<organism evidence="2 3">
    <name type="scientific">Eschrichtius robustus</name>
    <name type="common">California gray whale</name>
    <name type="synonym">Eschrichtius gibbosus</name>
    <dbReference type="NCBI Taxonomy" id="9764"/>
    <lineage>
        <taxon>Eukaryota</taxon>
        <taxon>Metazoa</taxon>
        <taxon>Chordata</taxon>
        <taxon>Craniata</taxon>
        <taxon>Vertebrata</taxon>
        <taxon>Euteleostomi</taxon>
        <taxon>Mammalia</taxon>
        <taxon>Eutheria</taxon>
        <taxon>Laurasiatheria</taxon>
        <taxon>Artiodactyla</taxon>
        <taxon>Whippomorpha</taxon>
        <taxon>Cetacea</taxon>
        <taxon>Mysticeti</taxon>
        <taxon>Eschrichtiidae</taxon>
        <taxon>Eschrichtius</taxon>
    </lineage>
</organism>
<feature type="compositionally biased region" description="Low complexity" evidence="1">
    <location>
        <begin position="49"/>
        <end position="59"/>
    </location>
</feature>
<evidence type="ECO:0000313" key="3">
    <source>
        <dbReference type="Proteomes" id="UP001159641"/>
    </source>
</evidence>
<sequence>MGAERSPPGSGQKPDPGRPRKAGVLQALPLSSAESRLSPAPKWRERAGHAAAAGHMGPGRPRPRHEDLALDRRRRKDPPSSGGAVGPSR</sequence>
<comment type="caution">
    <text evidence="2">The sequence shown here is derived from an EMBL/GenBank/DDBJ whole genome shotgun (WGS) entry which is preliminary data.</text>
</comment>
<protein>
    <submittedName>
        <fullName evidence="2">Uncharacterized protein</fullName>
    </submittedName>
</protein>
<gene>
    <name evidence="2" type="ORF">J1605_023322</name>
</gene>
<dbReference type="AlphaFoldDB" id="A0AB34H7J4"/>
<proteinExistence type="predicted"/>
<name>A0AB34H7J4_ESCRO</name>
<dbReference type="Proteomes" id="UP001159641">
    <property type="component" value="Unassembled WGS sequence"/>
</dbReference>
<evidence type="ECO:0000256" key="1">
    <source>
        <dbReference type="SAM" id="MobiDB-lite"/>
    </source>
</evidence>
<reference evidence="2 3" key="1">
    <citation type="submission" date="2022-11" db="EMBL/GenBank/DDBJ databases">
        <title>Whole genome sequence of Eschrichtius robustus ER-17-0199.</title>
        <authorList>
            <person name="Bruniche-Olsen A."/>
            <person name="Black A.N."/>
            <person name="Fields C.J."/>
            <person name="Walden K."/>
            <person name="Dewoody J.A."/>
        </authorList>
    </citation>
    <scope>NUCLEOTIDE SEQUENCE [LARGE SCALE GENOMIC DNA]</scope>
    <source>
        <strain evidence="2">ER-17-0199</strain>
        <tissue evidence="2">Blubber</tissue>
    </source>
</reference>
<dbReference type="EMBL" id="JAIQCJ010001902">
    <property type="protein sequence ID" value="KAJ8786890.1"/>
    <property type="molecule type" value="Genomic_DNA"/>
</dbReference>